<accession>A0A8J1TB75</accession>
<name>A0A8J1TB75_OWEFU</name>
<evidence type="ECO:0000313" key="2">
    <source>
        <dbReference type="Proteomes" id="UP000749559"/>
    </source>
</evidence>
<proteinExistence type="predicted"/>
<keyword evidence="2" id="KW-1185">Reference proteome</keyword>
<reference evidence="1" key="1">
    <citation type="submission" date="2022-03" db="EMBL/GenBank/DDBJ databases">
        <authorList>
            <person name="Martin C."/>
        </authorList>
    </citation>
    <scope>NUCLEOTIDE SEQUENCE</scope>
</reference>
<dbReference type="EMBL" id="CAIIXF020000011">
    <property type="protein sequence ID" value="CAH1799617.1"/>
    <property type="molecule type" value="Genomic_DNA"/>
</dbReference>
<dbReference type="Proteomes" id="UP000749559">
    <property type="component" value="Unassembled WGS sequence"/>
</dbReference>
<sequence length="103" mass="11975">KILICRMYGFRNNVQYEVRLQRNHQFTHECVEDLPTISKCNLSQYGVVLDLICGHVAIVASNEIEKETPVMHEVTPNITIRYNAIYILIINLISSPMKRRWSA</sequence>
<comment type="caution">
    <text evidence="1">The sequence shown here is derived from an EMBL/GenBank/DDBJ whole genome shotgun (WGS) entry which is preliminary data.</text>
</comment>
<protein>
    <submittedName>
        <fullName evidence="1">Uncharacterized protein</fullName>
    </submittedName>
</protein>
<evidence type="ECO:0000313" key="1">
    <source>
        <dbReference type="EMBL" id="CAH1799617.1"/>
    </source>
</evidence>
<gene>
    <name evidence="1" type="ORF">OFUS_LOCUS23603</name>
</gene>
<dbReference type="AlphaFoldDB" id="A0A8J1TB75"/>
<feature type="non-terminal residue" evidence="1">
    <location>
        <position position="1"/>
    </location>
</feature>
<organism evidence="1 2">
    <name type="scientific">Owenia fusiformis</name>
    <name type="common">Polychaete worm</name>
    <dbReference type="NCBI Taxonomy" id="6347"/>
    <lineage>
        <taxon>Eukaryota</taxon>
        <taxon>Metazoa</taxon>
        <taxon>Spiralia</taxon>
        <taxon>Lophotrochozoa</taxon>
        <taxon>Annelida</taxon>
        <taxon>Polychaeta</taxon>
        <taxon>Sedentaria</taxon>
        <taxon>Canalipalpata</taxon>
        <taxon>Sabellida</taxon>
        <taxon>Oweniida</taxon>
        <taxon>Oweniidae</taxon>
        <taxon>Owenia</taxon>
    </lineage>
</organism>